<feature type="region of interest" description="Disordered" evidence="9">
    <location>
        <begin position="209"/>
        <end position="238"/>
    </location>
</feature>
<evidence type="ECO:0000313" key="11">
    <source>
        <dbReference type="EMBL" id="CAD5117393.1"/>
    </source>
</evidence>
<dbReference type="InterPro" id="IPR003954">
    <property type="entry name" value="RRM_euk-type"/>
</dbReference>
<keyword evidence="2" id="KW-0217">Developmental protein</keyword>
<evidence type="ECO:0000256" key="1">
    <source>
        <dbReference type="ARBA" id="ARBA00004496"/>
    </source>
</evidence>
<keyword evidence="3" id="KW-0963">Cytoplasm</keyword>
<dbReference type="GO" id="GO:0070935">
    <property type="term" value="P:3'-UTR-mediated mRNA stabilization"/>
    <property type="evidence" value="ECO:0007669"/>
    <property type="project" value="TreeGrafter"/>
</dbReference>
<dbReference type="PANTHER" id="PTHR11176:SF57">
    <property type="entry name" value="PROTEIN BOULE"/>
    <property type="match status" value="1"/>
</dbReference>
<accession>A0A7I8VM89</accession>
<reference evidence="11 12" key="1">
    <citation type="submission" date="2020-08" db="EMBL/GenBank/DDBJ databases">
        <authorList>
            <person name="Hejnol A."/>
        </authorList>
    </citation>
    <scope>NUCLEOTIDE SEQUENCE [LARGE SCALE GENOMIC DNA]</scope>
</reference>
<dbReference type="GO" id="GO:0008494">
    <property type="term" value="F:translation activator activity"/>
    <property type="evidence" value="ECO:0007669"/>
    <property type="project" value="TreeGrafter"/>
</dbReference>
<keyword evidence="5" id="KW-0810">Translation regulation</keyword>
<feature type="compositionally biased region" description="Low complexity" evidence="9">
    <location>
        <begin position="209"/>
        <end position="218"/>
    </location>
</feature>
<dbReference type="PANTHER" id="PTHR11176">
    <property type="entry name" value="BOULE-RELATED"/>
    <property type="match status" value="1"/>
</dbReference>
<dbReference type="InterPro" id="IPR034988">
    <property type="entry name" value="DAZ_BOULE_RRM"/>
</dbReference>
<dbReference type="Pfam" id="PF00076">
    <property type="entry name" value="RRM_1"/>
    <property type="match status" value="1"/>
</dbReference>
<dbReference type="SUPFAM" id="SSF54928">
    <property type="entry name" value="RNA-binding domain, RBD"/>
    <property type="match status" value="1"/>
</dbReference>
<keyword evidence="7 8" id="KW-0694">RNA-binding</keyword>
<comment type="subcellular location">
    <subcellularLocation>
        <location evidence="1">Cytoplasm</location>
    </subcellularLocation>
</comment>
<dbReference type="GO" id="GO:0003730">
    <property type="term" value="F:mRNA 3'-UTR binding"/>
    <property type="evidence" value="ECO:0007669"/>
    <property type="project" value="TreeGrafter"/>
</dbReference>
<dbReference type="SMART" id="SM00360">
    <property type="entry name" value="RRM"/>
    <property type="match status" value="1"/>
</dbReference>
<evidence type="ECO:0000259" key="10">
    <source>
        <dbReference type="PROSITE" id="PS50102"/>
    </source>
</evidence>
<organism evidence="11 12">
    <name type="scientific">Dimorphilus gyrociliatus</name>
    <dbReference type="NCBI Taxonomy" id="2664684"/>
    <lineage>
        <taxon>Eukaryota</taxon>
        <taxon>Metazoa</taxon>
        <taxon>Spiralia</taxon>
        <taxon>Lophotrochozoa</taxon>
        <taxon>Annelida</taxon>
        <taxon>Polychaeta</taxon>
        <taxon>Polychaeta incertae sedis</taxon>
        <taxon>Dinophilidae</taxon>
        <taxon>Dimorphilus</taxon>
    </lineage>
</organism>
<evidence type="ECO:0000256" key="7">
    <source>
        <dbReference type="ARBA" id="ARBA00022884"/>
    </source>
</evidence>
<feature type="compositionally biased region" description="Pro residues" evidence="9">
    <location>
        <begin position="349"/>
        <end position="360"/>
    </location>
</feature>
<dbReference type="Gene3D" id="3.30.70.330">
    <property type="match status" value="1"/>
</dbReference>
<dbReference type="EMBL" id="CAJFCJ010000007">
    <property type="protein sequence ID" value="CAD5117393.1"/>
    <property type="molecule type" value="Genomic_DNA"/>
</dbReference>
<dbReference type="GO" id="GO:0005737">
    <property type="term" value="C:cytoplasm"/>
    <property type="evidence" value="ECO:0007669"/>
    <property type="project" value="UniProtKB-SubCell"/>
</dbReference>
<evidence type="ECO:0000256" key="9">
    <source>
        <dbReference type="SAM" id="MobiDB-lite"/>
    </source>
</evidence>
<dbReference type="Proteomes" id="UP000549394">
    <property type="component" value="Unassembled WGS sequence"/>
</dbReference>
<dbReference type="InterPro" id="IPR012677">
    <property type="entry name" value="Nucleotide-bd_a/b_plait_sf"/>
</dbReference>
<proteinExistence type="predicted"/>
<evidence type="ECO:0000313" key="12">
    <source>
        <dbReference type="Proteomes" id="UP000549394"/>
    </source>
</evidence>
<dbReference type="SMART" id="SM00361">
    <property type="entry name" value="RRM_1"/>
    <property type="match status" value="1"/>
</dbReference>
<evidence type="ECO:0000256" key="4">
    <source>
        <dbReference type="ARBA" id="ARBA00022782"/>
    </source>
</evidence>
<keyword evidence="4" id="KW-0221">Differentiation</keyword>
<dbReference type="GO" id="GO:0030154">
    <property type="term" value="P:cell differentiation"/>
    <property type="evidence" value="ECO:0007669"/>
    <property type="project" value="UniProtKB-KW"/>
</dbReference>
<name>A0A7I8VM89_9ANNE</name>
<evidence type="ECO:0000256" key="3">
    <source>
        <dbReference type="ARBA" id="ARBA00022490"/>
    </source>
</evidence>
<sequence>MRTLRLFTFLQSSDSSVQASVTPSPSISSLAAMQSHSVPKFGTVVPNRIFVGGIPAGTAEEELKHYFSAFGAVKDAKIISNQAGVSKGRYGFVTFETLEDAERLIKREEHLIFKERKLNIGQAIRKQGYAPRVYDQAAVFATAPAGTVWLANSSSAPYSYGPNGMTVIANPMDPSSASAYANQPQIQMILPATQQPYYYSPTYQSPPTAAAQPTQWTAGPSNNAPVTQYRWGNPSSAQNHQTSAAHFIYPVQQQISSDMLYAHAPHGVHHSSDITDASMIEAATAEPAPSSEQRLANMFAARRQYASPNRPKLMGHYRSSSTTSTKIPPPRFVTKIVNGSALMDQAEPLTPPPTPADLRN</sequence>
<dbReference type="InterPro" id="IPR000504">
    <property type="entry name" value="RRM_dom"/>
</dbReference>
<keyword evidence="6" id="KW-0744">Spermatogenesis</keyword>
<dbReference type="PROSITE" id="PS50102">
    <property type="entry name" value="RRM"/>
    <property type="match status" value="1"/>
</dbReference>
<dbReference type="InterPro" id="IPR035979">
    <property type="entry name" value="RBD_domain_sf"/>
</dbReference>
<comment type="caution">
    <text evidence="11">The sequence shown here is derived from an EMBL/GenBank/DDBJ whole genome shotgun (WGS) entry which is preliminary data.</text>
</comment>
<dbReference type="AlphaFoldDB" id="A0A7I8VM89"/>
<evidence type="ECO:0000256" key="5">
    <source>
        <dbReference type="ARBA" id="ARBA00022845"/>
    </source>
</evidence>
<gene>
    <name evidence="11" type="ORF">DGYR_LOCUS5923</name>
</gene>
<evidence type="ECO:0000256" key="8">
    <source>
        <dbReference type="PROSITE-ProRule" id="PRU00176"/>
    </source>
</evidence>
<dbReference type="GO" id="GO:0045948">
    <property type="term" value="P:positive regulation of translational initiation"/>
    <property type="evidence" value="ECO:0007669"/>
    <property type="project" value="TreeGrafter"/>
</dbReference>
<evidence type="ECO:0000256" key="2">
    <source>
        <dbReference type="ARBA" id="ARBA00022473"/>
    </source>
</evidence>
<dbReference type="FunFam" id="3.30.70.330:FF:000167">
    <property type="entry name" value="protein boule-like isoform X1"/>
    <property type="match status" value="1"/>
</dbReference>
<feature type="domain" description="RRM" evidence="10">
    <location>
        <begin position="47"/>
        <end position="125"/>
    </location>
</feature>
<dbReference type="GO" id="GO:0051321">
    <property type="term" value="P:meiotic cell cycle"/>
    <property type="evidence" value="ECO:0007669"/>
    <property type="project" value="UniProtKB-ARBA"/>
</dbReference>
<dbReference type="CDD" id="cd12412">
    <property type="entry name" value="RRM_DAZL_BOULE"/>
    <property type="match status" value="1"/>
</dbReference>
<dbReference type="OrthoDB" id="762982at2759"/>
<evidence type="ECO:0000256" key="6">
    <source>
        <dbReference type="ARBA" id="ARBA00022871"/>
    </source>
</evidence>
<feature type="region of interest" description="Disordered" evidence="9">
    <location>
        <begin position="310"/>
        <end position="360"/>
    </location>
</feature>
<protein>
    <submittedName>
        <fullName evidence="11">DgyrCDS6167</fullName>
    </submittedName>
</protein>
<keyword evidence="12" id="KW-1185">Reference proteome</keyword>
<dbReference type="GO" id="GO:0007283">
    <property type="term" value="P:spermatogenesis"/>
    <property type="evidence" value="ECO:0007669"/>
    <property type="project" value="UniProtKB-KW"/>
</dbReference>